<reference evidence="2" key="1">
    <citation type="submission" date="2014-12" db="EMBL/GenBank/DDBJ databases">
        <title>Genome Sequence of Valsa Canker Pathogens Uncovers a Specific Adaption of Colonization on Woody Bark.</title>
        <authorList>
            <person name="Yin Z."/>
            <person name="Liu H."/>
            <person name="Gao X."/>
            <person name="Li Z."/>
            <person name="Song N."/>
            <person name="Ke X."/>
            <person name="Dai Q."/>
            <person name="Wu Y."/>
            <person name="Sun Y."/>
            <person name="Xu J.-R."/>
            <person name="Kang Z.K."/>
            <person name="Wang L."/>
            <person name="Huang L."/>
        </authorList>
    </citation>
    <scope>NUCLEOTIDE SEQUENCE [LARGE SCALE GENOMIC DNA]</scope>
    <source>
        <strain evidence="2">03-8</strain>
    </source>
</reference>
<feature type="compositionally biased region" description="Low complexity" evidence="1">
    <location>
        <begin position="221"/>
        <end position="242"/>
    </location>
</feature>
<sequence>MNRTRSVTVPPFQQPGYFYPKRTQKLPSNQSSTGGSKHQYEVGTSSTQQHHRRRRDSDYTAATIKPRSKAPEDPKRQLRTEPNKQYQRARRDSYSGAIEGCSRDHHPECYPDIRSPNKSIITGHDKDREDQSPAGRSRAPSPTSSSSSSVVIDGRTLRGYRAWLRRNYPQAFQNNVSTGTGATNKPSRKGKESPLTMEDRMFFMGIRPRPEVKEEPSLPTPAAAPAAAPAPAPASSSSSSPSSPAPKGPTIGGFVTYPQIDGYHDPTRANDTPLVVTNPDSKSRAERVRDGIVREQRATGTSRRGSIFRPKPEPKPEPTVEPTVKVKAKAGDKTRDKKTKRSSRGILNPKKFLRLF</sequence>
<name>A0A194VT32_CYTMA</name>
<feature type="compositionally biased region" description="Basic and acidic residues" evidence="1">
    <location>
        <begin position="69"/>
        <end position="82"/>
    </location>
</feature>
<organism evidence="2 3">
    <name type="scientific">Cytospora mali</name>
    <name type="common">Apple Valsa canker fungus</name>
    <name type="synonym">Valsa mali</name>
    <dbReference type="NCBI Taxonomy" id="578113"/>
    <lineage>
        <taxon>Eukaryota</taxon>
        <taxon>Fungi</taxon>
        <taxon>Dikarya</taxon>
        <taxon>Ascomycota</taxon>
        <taxon>Pezizomycotina</taxon>
        <taxon>Sordariomycetes</taxon>
        <taxon>Sordariomycetidae</taxon>
        <taxon>Diaporthales</taxon>
        <taxon>Cytosporaceae</taxon>
        <taxon>Cytospora</taxon>
    </lineage>
</organism>
<feature type="compositionally biased region" description="Polar residues" evidence="1">
    <location>
        <begin position="170"/>
        <end position="185"/>
    </location>
</feature>
<feature type="compositionally biased region" description="Polar residues" evidence="1">
    <location>
        <begin position="25"/>
        <end position="48"/>
    </location>
</feature>
<dbReference type="AlphaFoldDB" id="A0A194VT32"/>
<feature type="region of interest" description="Disordered" evidence="1">
    <location>
        <begin position="1"/>
        <end position="154"/>
    </location>
</feature>
<feature type="compositionally biased region" description="Low complexity" evidence="1">
    <location>
        <begin position="132"/>
        <end position="149"/>
    </location>
</feature>
<gene>
    <name evidence="2" type="ORF">VM1G_02657</name>
</gene>
<feature type="compositionally biased region" description="Basic and acidic residues" evidence="1">
    <location>
        <begin position="101"/>
        <end position="111"/>
    </location>
</feature>
<feature type="compositionally biased region" description="Basic and acidic residues" evidence="1">
    <location>
        <begin position="281"/>
        <end position="297"/>
    </location>
</feature>
<feature type="region of interest" description="Disordered" evidence="1">
    <location>
        <begin position="169"/>
        <end position="349"/>
    </location>
</feature>
<proteinExistence type="predicted"/>
<feature type="compositionally biased region" description="Basic and acidic residues" evidence="1">
    <location>
        <begin position="189"/>
        <end position="201"/>
    </location>
</feature>
<dbReference type="Proteomes" id="UP000078559">
    <property type="component" value="Chromosome 3"/>
</dbReference>
<evidence type="ECO:0000313" key="2">
    <source>
        <dbReference type="EMBL" id="KUI67356.1"/>
    </source>
</evidence>
<evidence type="ECO:0000256" key="1">
    <source>
        <dbReference type="SAM" id="MobiDB-lite"/>
    </source>
</evidence>
<evidence type="ECO:0000313" key="3">
    <source>
        <dbReference type="Proteomes" id="UP000078559"/>
    </source>
</evidence>
<dbReference type="EMBL" id="CM003100">
    <property type="protein sequence ID" value="KUI67356.1"/>
    <property type="molecule type" value="Genomic_DNA"/>
</dbReference>
<dbReference type="OrthoDB" id="5242585at2759"/>
<keyword evidence="3" id="KW-1185">Reference proteome</keyword>
<accession>A0A194VT32</accession>
<protein>
    <submittedName>
        <fullName evidence="2">Uncharacterized protein</fullName>
    </submittedName>
</protein>